<evidence type="ECO:0008006" key="4">
    <source>
        <dbReference type="Google" id="ProtNLM"/>
    </source>
</evidence>
<evidence type="ECO:0000256" key="1">
    <source>
        <dbReference type="SAM" id="SignalP"/>
    </source>
</evidence>
<dbReference type="InterPro" id="IPR018714">
    <property type="entry name" value="DUF2237"/>
</dbReference>
<dbReference type="PANTHER" id="PTHR37466">
    <property type="entry name" value="SLR1628 PROTEIN"/>
    <property type="match status" value="1"/>
</dbReference>
<evidence type="ECO:0000313" key="3">
    <source>
        <dbReference type="Proteomes" id="UP000551616"/>
    </source>
</evidence>
<accession>A0A7V8V1R8</accession>
<keyword evidence="1" id="KW-0732">Signal</keyword>
<organism evidence="2 3">
    <name type="scientific">Bremerella alba</name>
    <dbReference type="NCBI Taxonomy" id="980252"/>
    <lineage>
        <taxon>Bacteria</taxon>
        <taxon>Pseudomonadati</taxon>
        <taxon>Planctomycetota</taxon>
        <taxon>Planctomycetia</taxon>
        <taxon>Pirellulales</taxon>
        <taxon>Pirellulaceae</taxon>
        <taxon>Bremerella</taxon>
    </lineage>
</organism>
<evidence type="ECO:0000313" key="2">
    <source>
        <dbReference type="EMBL" id="MBA2113365.1"/>
    </source>
</evidence>
<reference evidence="2 3" key="1">
    <citation type="submission" date="2020-05" db="EMBL/GenBank/DDBJ databases">
        <title>Bremerella alba sp. nov., a novel planctomycete isolated from the surface of the macroalga Fucus spiralis.</title>
        <authorList>
            <person name="Godinho O."/>
            <person name="Botelho R."/>
            <person name="Albuquerque L."/>
            <person name="Wiegand S."/>
            <person name="Da Costa M.S."/>
            <person name="Lobo-Da-Cunha A."/>
            <person name="Jogler C."/>
            <person name="Lage O.M."/>
        </authorList>
    </citation>
    <scope>NUCLEOTIDE SEQUENCE [LARGE SCALE GENOMIC DNA]</scope>
    <source>
        <strain evidence="2 3">FF15</strain>
    </source>
</reference>
<dbReference type="Pfam" id="PF09996">
    <property type="entry name" value="DUF2237"/>
    <property type="match status" value="1"/>
</dbReference>
<keyword evidence="3" id="KW-1185">Reference proteome</keyword>
<comment type="caution">
    <text evidence="2">The sequence shown here is derived from an EMBL/GenBank/DDBJ whole genome shotgun (WGS) entry which is preliminary data.</text>
</comment>
<dbReference type="Proteomes" id="UP000551616">
    <property type="component" value="Unassembled WGS sequence"/>
</dbReference>
<feature type="chain" id="PRO_5030977472" description="DUF2237 domain-containing protein" evidence="1">
    <location>
        <begin position="23"/>
        <end position="140"/>
    </location>
</feature>
<dbReference type="EMBL" id="JABRWO010000001">
    <property type="protein sequence ID" value="MBA2113365.1"/>
    <property type="molecule type" value="Genomic_DNA"/>
</dbReference>
<proteinExistence type="predicted"/>
<name>A0A7V8V1R8_9BACT</name>
<dbReference type="Gene3D" id="3.30.56.110">
    <property type="entry name" value="Protein of unknown function DUF2237"/>
    <property type="match status" value="1"/>
</dbReference>
<gene>
    <name evidence="2" type="ORF">HOV93_05140</name>
</gene>
<dbReference type="PANTHER" id="PTHR37466:SF1">
    <property type="entry name" value="SLR1628 PROTEIN"/>
    <property type="match status" value="1"/>
</dbReference>
<protein>
    <recommendedName>
        <fullName evidence="4">DUF2237 domain-containing protein</fullName>
    </recommendedName>
</protein>
<sequence length="140" mass="15337">MTAYRAVSALLTLYLKAAPIMAKNVLGTDLQDCSHEPLTGFFRDGCCHTGAEDVGLHIVCSEMTEAFLEFSKNAGNDLSTPHPEFGFPGLKPGNRWCLCALRWKEAFQAGVAPAVVLEATHISTLEFVDLEDLQEHSVQR</sequence>
<dbReference type="AlphaFoldDB" id="A0A7V8V1R8"/>
<feature type="signal peptide" evidence="1">
    <location>
        <begin position="1"/>
        <end position="22"/>
    </location>
</feature>